<dbReference type="PANTHER" id="PTHR43280:SF2">
    <property type="entry name" value="HTH-TYPE TRANSCRIPTIONAL REGULATOR EXSA"/>
    <property type="match status" value="1"/>
</dbReference>
<evidence type="ECO:0000256" key="1">
    <source>
        <dbReference type="ARBA" id="ARBA00023015"/>
    </source>
</evidence>
<dbReference type="InterPro" id="IPR001789">
    <property type="entry name" value="Sig_transdc_resp-reg_receiver"/>
</dbReference>
<reference evidence="7 8" key="1">
    <citation type="submission" date="2015-01" db="EMBL/GenBank/DDBJ databases">
        <title>Paenibacillus swuensis/DY6/whole genome sequencing.</title>
        <authorList>
            <person name="Kim M.K."/>
            <person name="Srinivasan S."/>
            <person name="Lee J.-J."/>
        </authorList>
    </citation>
    <scope>NUCLEOTIDE SEQUENCE [LARGE SCALE GENOMIC DNA]</scope>
    <source>
        <strain evidence="7 8">DY6</strain>
    </source>
</reference>
<dbReference type="AlphaFoldDB" id="A0A172TJD3"/>
<accession>A0A172TJD3</accession>
<keyword evidence="3" id="KW-0804">Transcription</keyword>
<dbReference type="Proteomes" id="UP000076927">
    <property type="component" value="Chromosome"/>
</dbReference>
<dbReference type="PATRIC" id="fig|1178515.4.peg.2424"/>
<keyword evidence="4" id="KW-0597">Phosphoprotein</keyword>
<evidence type="ECO:0000256" key="4">
    <source>
        <dbReference type="PROSITE-ProRule" id="PRU00169"/>
    </source>
</evidence>
<dbReference type="Pfam" id="PF00072">
    <property type="entry name" value="Response_reg"/>
    <property type="match status" value="1"/>
</dbReference>
<dbReference type="EMBL" id="CP011388">
    <property type="protein sequence ID" value="ANE46903.1"/>
    <property type="molecule type" value="Genomic_DNA"/>
</dbReference>
<dbReference type="PROSITE" id="PS50110">
    <property type="entry name" value="RESPONSE_REGULATORY"/>
    <property type="match status" value="1"/>
</dbReference>
<sequence length="537" mass="61426">MYSLLVVDDAVYAVDGIADSIAWEELQISRILKAYDAFEAMSILESEAIDLLICDIEMPEKSGLELLEWMTGNKMETETIILTGHAHFQYARQVIQLGGHSYLLKPPDYDELKGIAGAALEKLRKKRESKFHGEAYGKYAGLWENQLPLLVERLWQDILSERVLFDESRMNDTFAQYGLPVSYSDPIVLVLLSLEQWRGELTSRDEQIMEFAVRNAASEVILNGLQGAVMQDGNGDNYALIYPRSETSPEALEQLISTQCRTFIDSCYELFGCQLSCYISSPVTVRGLSGAAKRLLQQERNHVNSNREVYSLSHEVPRTGNTHMEPVYSDWEMLFERGRAEELGEAVDRFFAEMGREVVHVDVLEAVYHGVLRMIYNVMHKKNMMIRRVYDAEELLEISSATRSLQALRQWVKGSVSKGITGLKEQSKPSLEVIEKAKRYMMDHLSEDFTREDVANHVYLNAAYLSRLFKREEQISLSEYIIGQRLNWAKRLLETTEMKVGHVAETVGYSHIPHFTSLFKKQIGVSPQQYRKEVKST</sequence>
<dbReference type="Gene3D" id="1.10.10.60">
    <property type="entry name" value="Homeodomain-like"/>
    <property type="match status" value="2"/>
</dbReference>
<protein>
    <recommendedName>
        <fullName evidence="9">AraC family transcriptional regulator</fullName>
    </recommendedName>
</protein>
<evidence type="ECO:0000313" key="7">
    <source>
        <dbReference type="EMBL" id="ANE46903.1"/>
    </source>
</evidence>
<dbReference type="SMART" id="SM00342">
    <property type="entry name" value="HTH_ARAC"/>
    <property type="match status" value="1"/>
</dbReference>
<dbReference type="InterPro" id="IPR020449">
    <property type="entry name" value="Tscrpt_reg_AraC-type_HTH"/>
</dbReference>
<dbReference type="PRINTS" id="PR00032">
    <property type="entry name" value="HTHARAC"/>
</dbReference>
<dbReference type="KEGG" id="pswu:SY83_12140"/>
<keyword evidence="1" id="KW-0805">Transcription regulation</keyword>
<evidence type="ECO:0008006" key="9">
    <source>
        <dbReference type="Google" id="ProtNLM"/>
    </source>
</evidence>
<dbReference type="GO" id="GO:0043565">
    <property type="term" value="F:sequence-specific DNA binding"/>
    <property type="evidence" value="ECO:0007669"/>
    <property type="project" value="InterPro"/>
</dbReference>
<dbReference type="PROSITE" id="PS01124">
    <property type="entry name" value="HTH_ARAC_FAMILY_2"/>
    <property type="match status" value="1"/>
</dbReference>
<dbReference type="SUPFAM" id="SSF52172">
    <property type="entry name" value="CheY-like"/>
    <property type="match status" value="1"/>
</dbReference>
<dbReference type="Pfam" id="PF12833">
    <property type="entry name" value="HTH_18"/>
    <property type="match status" value="1"/>
</dbReference>
<dbReference type="SUPFAM" id="SSF46689">
    <property type="entry name" value="Homeodomain-like"/>
    <property type="match status" value="2"/>
</dbReference>
<dbReference type="GO" id="GO:0003700">
    <property type="term" value="F:DNA-binding transcription factor activity"/>
    <property type="evidence" value="ECO:0007669"/>
    <property type="project" value="InterPro"/>
</dbReference>
<evidence type="ECO:0000259" key="5">
    <source>
        <dbReference type="PROSITE" id="PS01124"/>
    </source>
</evidence>
<organism evidence="7 8">
    <name type="scientific">Paenibacillus swuensis</name>
    <dbReference type="NCBI Taxonomy" id="1178515"/>
    <lineage>
        <taxon>Bacteria</taxon>
        <taxon>Bacillati</taxon>
        <taxon>Bacillota</taxon>
        <taxon>Bacilli</taxon>
        <taxon>Bacillales</taxon>
        <taxon>Paenibacillaceae</taxon>
        <taxon>Paenibacillus</taxon>
    </lineage>
</organism>
<dbReference type="GO" id="GO:0000160">
    <property type="term" value="P:phosphorelay signal transduction system"/>
    <property type="evidence" value="ECO:0007669"/>
    <property type="project" value="InterPro"/>
</dbReference>
<evidence type="ECO:0000313" key="8">
    <source>
        <dbReference type="Proteomes" id="UP000076927"/>
    </source>
</evidence>
<dbReference type="RefSeq" id="WP_068606828.1">
    <property type="nucleotide sequence ID" value="NZ_CP011388.1"/>
</dbReference>
<dbReference type="SMART" id="SM00448">
    <property type="entry name" value="REC"/>
    <property type="match status" value="1"/>
</dbReference>
<proteinExistence type="predicted"/>
<feature type="domain" description="Response regulatory" evidence="6">
    <location>
        <begin position="3"/>
        <end position="120"/>
    </location>
</feature>
<feature type="domain" description="HTH araC/xylS-type" evidence="5">
    <location>
        <begin position="435"/>
        <end position="533"/>
    </location>
</feature>
<evidence type="ECO:0000259" key="6">
    <source>
        <dbReference type="PROSITE" id="PS50110"/>
    </source>
</evidence>
<dbReference type="CDD" id="cd17536">
    <property type="entry name" value="REC_YesN-like"/>
    <property type="match status" value="1"/>
</dbReference>
<evidence type="ECO:0000256" key="2">
    <source>
        <dbReference type="ARBA" id="ARBA00023125"/>
    </source>
</evidence>
<dbReference type="InterPro" id="IPR018060">
    <property type="entry name" value="HTH_AraC"/>
</dbReference>
<keyword evidence="8" id="KW-1185">Reference proteome</keyword>
<dbReference type="InterPro" id="IPR009057">
    <property type="entry name" value="Homeodomain-like_sf"/>
</dbReference>
<dbReference type="PANTHER" id="PTHR43280">
    <property type="entry name" value="ARAC-FAMILY TRANSCRIPTIONAL REGULATOR"/>
    <property type="match status" value="1"/>
</dbReference>
<name>A0A172TJD3_9BACL</name>
<dbReference type="Gene3D" id="3.40.50.2300">
    <property type="match status" value="1"/>
</dbReference>
<dbReference type="OrthoDB" id="1974963at2"/>
<gene>
    <name evidence="7" type="ORF">SY83_12140</name>
</gene>
<evidence type="ECO:0000256" key="3">
    <source>
        <dbReference type="ARBA" id="ARBA00023163"/>
    </source>
</evidence>
<keyword evidence="2" id="KW-0238">DNA-binding</keyword>
<dbReference type="STRING" id="1178515.SY83_12140"/>
<dbReference type="InterPro" id="IPR011006">
    <property type="entry name" value="CheY-like_superfamily"/>
</dbReference>
<feature type="modified residue" description="4-aspartylphosphate" evidence="4">
    <location>
        <position position="55"/>
    </location>
</feature>